<dbReference type="InterPro" id="IPR046096">
    <property type="entry name" value="DUF6114"/>
</dbReference>
<dbReference type="Pfam" id="PF19609">
    <property type="entry name" value="DUF6114"/>
    <property type="match status" value="1"/>
</dbReference>
<dbReference type="AlphaFoldDB" id="A0A939PEL3"/>
<dbReference type="PRINTS" id="PR01217">
    <property type="entry name" value="PRICHEXTENSN"/>
</dbReference>
<name>A0A939PEL3_9ACTN</name>
<proteinExistence type="predicted"/>
<dbReference type="EMBL" id="JAGEOJ010000005">
    <property type="protein sequence ID" value="MBO2448274.1"/>
    <property type="molecule type" value="Genomic_DNA"/>
</dbReference>
<reference evidence="3" key="1">
    <citation type="submission" date="2021-03" db="EMBL/GenBank/DDBJ databases">
        <authorList>
            <person name="Kanchanasin P."/>
            <person name="Saeng-In P."/>
            <person name="Phongsopitanun W."/>
            <person name="Yuki M."/>
            <person name="Kudo T."/>
            <person name="Ohkuma M."/>
            <person name="Tanasupawat S."/>
        </authorList>
    </citation>
    <scope>NUCLEOTIDE SEQUENCE</scope>
    <source>
        <strain evidence="3">GKU 128</strain>
    </source>
</reference>
<feature type="transmembrane region" description="Helical" evidence="2">
    <location>
        <begin position="50"/>
        <end position="68"/>
    </location>
</feature>
<keyword evidence="4" id="KW-1185">Reference proteome</keyword>
<dbReference type="Proteomes" id="UP000669179">
    <property type="component" value="Unassembled WGS sequence"/>
</dbReference>
<feature type="region of interest" description="Disordered" evidence="1">
    <location>
        <begin position="176"/>
        <end position="224"/>
    </location>
</feature>
<feature type="compositionally biased region" description="Pro residues" evidence="1">
    <location>
        <begin position="177"/>
        <end position="195"/>
    </location>
</feature>
<keyword evidence="2" id="KW-0472">Membrane</keyword>
<organism evidence="3 4">
    <name type="scientific">Actinomadura barringtoniae</name>
    <dbReference type="NCBI Taxonomy" id="1427535"/>
    <lineage>
        <taxon>Bacteria</taxon>
        <taxon>Bacillati</taxon>
        <taxon>Actinomycetota</taxon>
        <taxon>Actinomycetes</taxon>
        <taxon>Streptosporangiales</taxon>
        <taxon>Thermomonosporaceae</taxon>
        <taxon>Actinomadura</taxon>
    </lineage>
</organism>
<evidence type="ECO:0000256" key="1">
    <source>
        <dbReference type="SAM" id="MobiDB-lite"/>
    </source>
</evidence>
<comment type="caution">
    <text evidence="3">The sequence shown here is derived from an EMBL/GenBank/DDBJ whole genome shotgun (WGS) entry which is preliminary data.</text>
</comment>
<evidence type="ECO:0000313" key="4">
    <source>
        <dbReference type="Proteomes" id="UP000669179"/>
    </source>
</evidence>
<keyword evidence="2" id="KW-0812">Transmembrane</keyword>
<dbReference type="RefSeq" id="WP_208255916.1">
    <property type="nucleotide sequence ID" value="NZ_JAGEOJ010000005.1"/>
</dbReference>
<feature type="transmembrane region" description="Helical" evidence="2">
    <location>
        <begin position="18"/>
        <end position="38"/>
    </location>
</feature>
<gene>
    <name evidence="3" type="ORF">J4573_14310</name>
</gene>
<feature type="transmembrane region" description="Helical" evidence="2">
    <location>
        <begin position="75"/>
        <end position="90"/>
    </location>
</feature>
<evidence type="ECO:0000256" key="2">
    <source>
        <dbReference type="SAM" id="Phobius"/>
    </source>
</evidence>
<sequence>MTSAEPHGFRRWRRTRPFWGGVFAILGGIELIAIPMAPMPLTIHQGMAGIASWLIGALLIVAGALLWFQPAQRSFYGILAVLLSLASFLTSNFGGFLLGMLLGLIGGTMGFAWSPMARRTPPEPPQNAEPDYLIEPKPAVHADPLPTRTGPRHGKMMAFAAPAILPIALGAHFFSPSPTPTPSSPTAPVTSPTPAPSTSTTPGPDATPTPGTSATPGATDDAAKAKECPELPADTSGLSQAQAGMLLNELKDAKNPQSCLKDVKTKSAGSGFHAYTDLSTLRASSLTMSGLSYDGVAELDTPSGTVRALKFSMSKAVLKNVDQTTGHGGASNSLKTGNLTLNDGVTMYTTKMSSKLIGIPLTFTPDSPPPLVLPYMIMTDVVSEQAAVDAGGAQISGLTVNA</sequence>
<evidence type="ECO:0000313" key="3">
    <source>
        <dbReference type="EMBL" id="MBO2448274.1"/>
    </source>
</evidence>
<accession>A0A939PEL3</accession>
<keyword evidence="2" id="KW-1133">Transmembrane helix</keyword>
<protein>
    <submittedName>
        <fullName evidence="3">Uncharacterized protein</fullName>
    </submittedName>
</protein>
<feature type="compositionally biased region" description="Low complexity" evidence="1">
    <location>
        <begin position="196"/>
        <end position="219"/>
    </location>
</feature>